<evidence type="ECO:0000313" key="1">
    <source>
        <dbReference type="EMBL" id="KFD70615.1"/>
    </source>
</evidence>
<organism evidence="1">
    <name type="scientific">Trichuris suis</name>
    <name type="common">pig whipworm</name>
    <dbReference type="NCBI Taxonomy" id="68888"/>
    <lineage>
        <taxon>Eukaryota</taxon>
        <taxon>Metazoa</taxon>
        <taxon>Ecdysozoa</taxon>
        <taxon>Nematoda</taxon>
        <taxon>Enoplea</taxon>
        <taxon>Dorylaimia</taxon>
        <taxon>Trichinellida</taxon>
        <taxon>Trichuridae</taxon>
        <taxon>Trichuris</taxon>
    </lineage>
</organism>
<sequence length="197" mass="22235">MKPKWMQKLSFLLETTCSPPTAAFCDVKDNAKEDSGNSRASARYRCTSMNSEDRGALLYEQLVLCSNRKKKLPYVLTCSCAKWKHLPWTEPLRGMKNGISTMTGNIEPSATRMKLQKCWKNSALTLSFIEHTERTYRLPTSIFSGSQTICPPESASNVGKTKTYSTQLRSLQPIKRIQRISEKIAITILKESSLFAV</sequence>
<protein>
    <submittedName>
        <fullName evidence="1">Uncharacterized protein</fullName>
    </submittedName>
</protein>
<accession>A0A085NMB9</accession>
<dbReference type="AlphaFoldDB" id="A0A085NMB9"/>
<gene>
    <name evidence="1" type="ORF">M514_09775</name>
</gene>
<proteinExistence type="predicted"/>
<dbReference type="EMBL" id="KL367486">
    <property type="protein sequence ID" value="KFD70615.1"/>
    <property type="molecule type" value="Genomic_DNA"/>
</dbReference>
<reference evidence="1" key="1">
    <citation type="journal article" date="2014" name="Nat. Genet.">
        <title>Genome and transcriptome of the porcine whipworm Trichuris suis.</title>
        <authorList>
            <person name="Jex A.R."/>
            <person name="Nejsum P."/>
            <person name="Schwarz E.M."/>
            <person name="Hu L."/>
            <person name="Young N.D."/>
            <person name="Hall R.S."/>
            <person name="Korhonen P.K."/>
            <person name="Liao S."/>
            <person name="Thamsborg S."/>
            <person name="Xia J."/>
            <person name="Xu P."/>
            <person name="Wang S."/>
            <person name="Scheerlinck J.P."/>
            <person name="Hofmann A."/>
            <person name="Sternberg P.W."/>
            <person name="Wang J."/>
            <person name="Gasser R.B."/>
        </authorList>
    </citation>
    <scope>NUCLEOTIDE SEQUENCE [LARGE SCALE GENOMIC DNA]</scope>
    <source>
        <strain evidence="1">DCEP-RM93F</strain>
    </source>
</reference>
<dbReference type="Proteomes" id="UP000030758">
    <property type="component" value="Unassembled WGS sequence"/>
</dbReference>
<name>A0A085NMB9_9BILA</name>